<dbReference type="EMBL" id="BGPR01025616">
    <property type="protein sequence ID" value="GBN94680.1"/>
    <property type="molecule type" value="Genomic_DNA"/>
</dbReference>
<dbReference type="AlphaFoldDB" id="A0A4Y2T428"/>
<feature type="compositionally biased region" description="Polar residues" evidence="1">
    <location>
        <begin position="58"/>
        <end position="74"/>
    </location>
</feature>
<accession>A0A4Y2T428</accession>
<feature type="compositionally biased region" description="Low complexity" evidence="1">
    <location>
        <begin position="100"/>
        <end position="121"/>
    </location>
</feature>
<evidence type="ECO:0000313" key="3">
    <source>
        <dbReference type="Proteomes" id="UP000499080"/>
    </source>
</evidence>
<organism evidence="2 3">
    <name type="scientific">Araneus ventricosus</name>
    <name type="common">Orbweaver spider</name>
    <name type="synonym">Epeira ventricosa</name>
    <dbReference type="NCBI Taxonomy" id="182803"/>
    <lineage>
        <taxon>Eukaryota</taxon>
        <taxon>Metazoa</taxon>
        <taxon>Ecdysozoa</taxon>
        <taxon>Arthropoda</taxon>
        <taxon>Chelicerata</taxon>
        <taxon>Arachnida</taxon>
        <taxon>Araneae</taxon>
        <taxon>Araneomorphae</taxon>
        <taxon>Entelegynae</taxon>
        <taxon>Araneoidea</taxon>
        <taxon>Araneidae</taxon>
        <taxon>Araneus</taxon>
    </lineage>
</organism>
<comment type="caution">
    <text evidence="2">The sequence shown here is derived from an EMBL/GenBank/DDBJ whole genome shotgun (WGS) entry which is preliminary data.</text>
</comment>
<name>A0A4Y2T428_ARAVE</name>
<evidence type="ECO:0000313" key="2">
    <source>
        <dbReference type="EMBL" id="GBN94680.1"/>
    </source>
</evidence>
<proteinExistence type="predicted"/>
<sequence length="121" mass="13837">MVLGKKIGIRCDRKLTFKDYKRKISHNFPYNEAPRCFIKWAPHGISDVLKYAGHPSDVNGSQENEKIQNAPTTSDKLEDKQKCRNDKPIITSPQTFKTVNSKNNSRSQKSSGRSIIRKIMT</sequence>
<keyword evidence="3" id="KW-1185">Reference proteome</keyword>
<gene>
    <name evidence="2" type="ORF">AVEN_204793_1</name>
</gene>
<reference evidence="2 3" key="1">
    <citation type="journal article" date="2019" name="Sci. Rep.">
        <title>Orb-weaving spider Araneus ventricosus genome elucidates the spidroin gene catalogue.</title>
        <authorList>
            <person name="Kono N."/>
            <person name="Nakamura H."/>
            <person name="Ohtoshi R."/>
            <person name="Moran D.A.P."/>
            <person name="Shinohara A."/>
            <person name="Yoshida Y."/>
            <person name="Fujiwara M."/>
            <person name="Mori M."/>
            <person name="Tomita M."/>
            <person name="Arakawa K."/>
        </authorList>
    </citation>
    <scope>NUCLEOTIDE SEQUENCE [LARGE SCALE GENOMIC DNA]</scope>
</reference>
<protein>
    <submittedName>
        <fullName evidence="2">Uncharacterized protein</fullName>
    </submittedName>
</protein>
<dbReference type="Proteomes" id="UP000499080">
    <property type="component" value="Unassembled WGS sequence"/>
</dbReference>
<feature type="compositionally biased region" description="Basic and acidic residues" evidence="1">
    <location>
        <begin position="75"/>
        <end position="87"/>
    </location>
</feature>
<feature type="region of interest" description="Disordered" evidence="1">
    <location>
        <begin position="56"/>
        <end position="121"/>
    </location>
</feature>
<evidence type="ECO:0000256" key="1">
    <source>
        <dbReference type="SAM" id="MobiDB-lite"/>
    </source>
</evidence>